<feature type="domain" description="4'-phosphopantetheinyl transferase" evidence="2">
    <location>
        <begin position="2"/>
        <end position="79"/>
    </location>
</feature>
<keyword evidence="1 3" id="KW-0808">Transferase</keyword>
<dbReference type="OrthoDB" id="663853at2"/>
<dbReference type="SUPFAM" id="SSF56214">
    <property type="entry name" value="4'-phosphopantetheinyl transferase"/>
    <property type="match status" value="1"/>
</dbReference>
<dbReference type="GO" id="GO:0008897">
    <property type="term" value="F:holo-[acyl-carrier-protein] synthase activity"/>
    <property type="evidence" value="ECO:0007669"/>
    <property type="project" value="InterPro"/>
</dbReference>
<dbReference type="InterPro" id="IPR037143">
    <property type="entry name" value="4-PPantetheinyl_Trfase_dom_sf"/>
</dbReference>
<dbReference type="Pfam" id="PF01648">
    <property type="entry name" value="ACPS"/>
    <property type="match status" value="1"/>
</dbReference>
<gene>
    <name evidence="3" type="ORF">EPI11_08940</name>
</gene>
<evidence type="ECO:0000259" key="2">
    <source>
        <dbReference type="Pfam" id="PF01648"/>
    </source>
</evidence>
<evidence type="ECO:0000313" key="4">
    <source>
        <dbReference type="Proteomes" id="UP000287527"/>
    </source>
</evidence>
<proteinExistence type="predicted"/>
<dbReference type="GO" id="GO:0000287">
    <property type="term" value="F:magnesium ion binding"/>
    <property type="evidence" value="ECO:0007669"/>
    <property type="project" value="InterPro"/>
</dbReference>
<dbReference type="AlphaFoldDB" id="A0A3S4T1G3"/>
<reference evidence="3 4" key="1">
    <citation type="submission" date="2019-01" db="EMBL/GenBank/DDBJ databases">
        <title>Flavobacterium sp. nov.,isolated from freshwater.</title>
        <authorList>
            <person name="Zhang R."/>
            <person name="Du Z.-J."/>
        </authorList>
    </citation>
    <scope>NUCLEOTIDE SEQUENCE [LARGE SCALE GENOMIC DNA]</scope>
    <source>
        <strain evidence="3 4">1E403</strain>
    </source>
</reference>
<comment type="caution">
    <text evidence="3">The sequence shown here is derived from an EMBL/GenBank/DDBJ whole genome shotgun (WGS) entry which is preliminary data.</text>
</comment>
<dbReference type="Gene3D" id="3.90.470.20">
    <property type="entry name" value="4'-phosphopantetheinyl transferase domain"/>
    <property type="match status" value="1"/>
</dbReference>
<evidence type="ECO:0000256" key="1">
    <source>
        <dbReference type="ARBA" id="ARBA00022679"/>
    </source>
</evidence>
<dbReference type="EMBL" id="SBII01000005">
    <property type="protein sequence ID" value="RWX00393.1"/>
    <property type="molecule type" value="Genomic_DNA"/>
</dbReference>
<name>A0A3S4T1G3_9FLAO</name>
<dbReference type="Proteomes" id="UP000287527">
    <property type="component" value="Unassembled WGS sequence"/>
</dbReference>
<evidence type="ECO:0000313" key="3">
    <source>
        <dbReference type="EMBL" id="RWX00393.1"/>
    </source>
</evidence>
<dbReference type="InterPro" id="IPR008278">
    <property type="entry name" value="4-PPantetheinyl_Trfase_dom"/>
</dbReference>
<keyword evidence="4" id="KW-1185">Reference proteome</keyword>
<protein>
    <submittedName>
        <fullName evidence="3">4-phosphopantetheinyl transferase family protein</fullName>
    </submittedName>
</protein>
<sequence>MIGNDVIDLEATRVQSNWKRPGLLEKLFTQEEREVINSHNSPEIMVWVLWSMKEAAYKIYNRQTKLRSFIPLQLICTIDVSCSTVIRGVVKCNGFIYATKTVLDGNLIHTIATVNIIDIEKIEEPENSNVIKDTSGIPYQLIENEMYPVSISHHGRFYKIVSLKYC</sequence>
<dbReference type="RefSeq" id="WP_128389622.1">
    <property type="nucleotide sequence ID" value="NZ_SBII01000005.1"/>
</dbReference>
<organism evidence="3 4">
    <name type="scientific">Flavobacterium cerinum</name>
    <dbReference type="NCBI Taxonomy" id="2502784"/>
    <lineage>
        <taxon>Bacteria</taxon>
        <taxon>Pseudomonadati</taxon>
        <taxon>Bacteroidota</taxon>
        <taxon>Flavobacteriia</taxon>
        <taxon>Flavobacteriales</taxon>
        <taxon>Flavobacteriaceae</taxon>
        <taxon>Flavobacterium</taxon>
    </lineage>
</organism>
<accession>A0A3S4T1G3</accession>